<dbReference type="Proteomes" id="UP000029121">
    <property type="component" value="Unassembled WGS sequence"/>
</dbReference>
<evidence type="ECO:0000259" key="1">
    <source>
        <dbReference type="PROSITE" id="PS50181"/>
    </source>
</evidence>
<gene>
    <name evidence="2" type="ORF">CARUB_v10019585mg</name>
</gene>
<dbReference type="Pfam" id="PF24758">
    <property type="entry name" value="LRR_At5g56370"/>
    <property type="match status" value="1"/>
</dbReference>
<dbReference type="PROSITE" id="PS50181">
    <property type="entry name" value="FBOX"/>
    <property type="match status" value="1"/>
</dbReference>
<dbReference type="InterPro" id="IPR055411">
    <property type="entry name" value="LRR_FXL15/At3g58940/PEG3-like"/>
</dbReference>
<dbReference type="InterPro" id="IPR053781">
    <property type="entry name" value="F-box_AtFBL13-like"/>
</dbReference>
<dbReference type="PANTHER" id="PTHR31900">
    <property type="entry name" value="F-BOX/RNI SUPERFAMILY PROTEIN-RELATED"/>
    <property type="match status" value="1"/>
</dbReference>
<dbReference type="InterPro" id="IPR001810">
    <property type="entry name" value="F-box_dom"/>
</dbReference>
<dbReference type="SUPFAM" id="SSF52047">
    <property type="entry name" value="RNI-like"/>
    <property type="match status" value="1"/>
</dbReference>
<dbReference type="SMART" id="SM00256">
    <property type="entry name" value="FBOX"/>
    <property type="match status" value="1"/>
</dbReference>
<organism evidence="2 3">
    <name type="scientific">Capsella rubella</name>
    <dbReference type="NCBI Taxonomy" id="81985"/>
    <lineage>
        <taxon>Eukaryota</taxon>
        <taxon>Viridiplantae</taxon>
        <taxon>Streptophyta</taxon>
        <taxon>Embryophyta</taxon>
        <taxon>Tracheophyta</taxon>
        <taxon>Spermatophyta</taxon>
        <taxon>Magnoliopsida</taxon>
        <taxon>eudicotyledons</taxon>
        <taxon>Gunneridae</taxon>
        <taxon>Pentapetalae</taxon>
        <taxon>rosids</taxon>
        <taxon>malvids</taxon>
        <taxon>Brassicales</taxon>
        <taxon>Brassicaceae</taxon>
        <taxon>Camelineae</taxon>
        <taxon>Capsella</taxon>
    </lineage>
</organism>
<sequence>MEQCLRKRGVVNRDRISELPEDLLLHILSKLPTKDVIATSVLSKQWRFLWTVVPRLEFVSPSKNFAQNVGRCLLSHKAPVLESLHMMVEDTCDEQYIGDIGAWVGIAFAHHVREFVLDVLLYYGQKVQFLSSLFCCDTLETLKLKNWIHLDVSFPVSMKSLKTLHLESVTYKDDESICNLLSGCPNLEDLLVHRCRYPNYVMNFVIVSPSLKRLTIKDRTDGRAGGYVVNAPSLKYLTIETLQGYENCMIENAPELVEANIRNISKIVNEKIMGSLKSVKRLSLDISPLEIKCPTSSIFYQLLYLEMHTHRVEWWNLLTLMLESSPKLQVLKLIHKWSEPKYVPQCLLSHLETFVWTRYDSRKEEEKEVATYILRNAIQLKKASFSARPIEDLNEMDERLEMLEGLNGVVRASNSCHLVLELE</sequence>
<dbReference type="SUPFAM" id="SSF81383">
    <property type="entry name" value="F-box domain"/>
    <property type="match status" value="1"/>
</dbReference>
<dbReference type="PANTHER" id="PTHR31900:SF34">
    <property type="entry name" value="EMB|CAB62440.1-RELATED"/>
    <property type="match status" value="1"/>
</dbReference>
<dbReference type="EMBL" id="KB870809">
    <property type="protein sequence ID" value="EOA26149.1"/>
    <property type="molecule type" value="Genomic_DNA"/>
</dbReference>
<dbReference type="Pfam" id="PF00646">
    <property type="entry name" value="F-box"/>
    <property type="match status" value="1"/>
</dbReference>
<keyword evidence="3" id="KW-1185">Reference proteome</keyword>
<dbReference type="STRING" id="81985.R0H9T8"/>
<dbReference type="SMART" id="SM00579">
    <property type="entry name" value="FBD"/>
    <property type="match status" value="1"/>
</dbReference>
<dbReference type="InterPro" id="IPR032675">
    <property type="entry name" value="LRR_dom_sf"/>
</dbReference>
<reference evidence="3" key="1">
    <citation type="journal article" date="2013" name="Nat. Genet.">
        <title>The Capsella rubella genome and the genomic consequences of rapid mating system evolution.</title>
        <authorList>
            <person name="Slotte T."/>
            <person name="Hazzouri K.M."/>
            <person name="Agren J.A."/>
            <person name="Koenig D."/>
            <person name="Maumus F."/>
            <person name="Guo Y.L."/>
            <person name="Steige K."/>
            <person name="Platts A.E."/>
            <person name="Escobar J.S."/>
            <person name="Newman L.K."/>
            <person name="Wang W."/>
            <person name="Mandakova T."/>
            <person name="Vello E."/>
            <person name="Smith L.M."/>
            <person name="Henz S.R."/>
            <person name="Steffen J."/>
            <person name="Takuno S."/>
            <person name="Brandvain Y."/>
            <person name="Coop G."/>
            <person name="Andolfatto P."/>
            <person name="Hu T.T."/>
            <person name="Blanchette M."/>
            <person name="Clark R.M."/>
            <person name="Quesneville H."/>
            <person name="Nordborg M."/>
            <person name="Gaut B.S."/>
            <person name="Lysak M.A."/>
            <person name="Jenkins J."/>
            <person name="Grimwood J."/>
            <person name="Chapman J."/>
            <person name="Prochnik S."/>
            <person name="Shu S."/>
            <person name="Rokhsar D."/>
            <person name="Schmutz J."/>
            <person name="Weigel D."/>
            <person name="Wright S.I."/>
        </authorList>
    </citation>
    <scope>NUCLEOTIDE SEQUENCE [LARGE SCALE GENOMIC DNA]</scope>
    <source>
        <strain evidence="3">cv. Monte Gargano</strain>
    </source>
</reference>
<dbReference type="CDD" id="cd22160">
    <property type="entry name" value="F-box_AtFBL13-like"/>
    <property type="match status" value="1"/>
</dbReference>
<dbReference type="Pfam" id="PF08387">
    <property type="entry name" value="FBD"/>
    <property type="match status" value="1"/>
</dbReference>
<dbReference type="InterPro" id="IPR036047">
    <property type="entry name" value="F-box-like_dom_sf"/>
</dbReference>
<dbReference type="AlphaFoldDB" id="R0H9T8"/>
<evidence type="ECO:0000313" key="2">
    <source>
        <dbReference type="EMBL" id="EOA26149.1"/>
    </source>
</evidence>
<feature type="domain" description="F-box" evidence="1">
    <location>
        <begin position="13"/>
        <end position="68"/>
    </location>
</feature>
<dbReference type="Gene3D" id="3.80.10.10">
    <property type="entry name" value="Ribonuclease Inhibitor"/>
    <property type="match status" value="1"/>
</dbReference>
<dbReference type="InterPro" id="IPR006566">
    <property type="entry name" value="FBD"/>
</dbReference>
<proteinExistence type="predicted"/>
<name>R0H9T8_9BRAS</name>
<dbReference type="InterPro" id="IPR050232">
    <property type="entry name" value="FBL13/AtMIF1-like"/>
</dbReference>
<evidence type="ECO:0000313" key="3">
    <source>
        <dbReference type="Proteomes" id="UP000029121"/>
    </source>
</evidence>
<dbReference type="Gene3D" id="1.20.1280.50">
    <property type="match status" value="1"/>
</dbReference>
<protein>
    <recommendedName>
        <fullName evidence="1">F-box domain-containing protein</fullName>
    </recommendedName>
</protein>
<accession>R0H9T8</accession>